<name>A0A9X2MVT1_9BACL</name>
<comment type="caution">
    <text evidence="3">The sequence shown here is derived from an EMBL/GenBank/DDBJ whole genome shotgun (WGS) entry which is preliminary data.</text>
</comment>
<dbReference type="RefSeq" id="WP_257452979.1">
    <property type="nucleotide sequence ID" value="NZ_JANIPJ010000040.1"/>
</dbReference>
<evidence type="ECO:0000256" key="2">
    <source>
        <dbReference type="SAM" id="Coils"/>
    </source>
</evidence>
<keyword evidence="4" id="KW-1185">Reference proteome</keyword>
<dbReference type="Proteomes" id="UP001141950">
    <property type="component" value="Unassembled WGS sequence"/>
</dbReference>
<accession>A0A9X2MVT1</accession>
<dbReference type="EMBL" id="JANIPJ010000040">
    <property type="protein sequence ID" value="MCR2807986.1"/>
    <property type="molecule type" value="Genomic_DNA"/>
</dbReference>
<evidence type="ECO:0000313" key="3">
    <source>
        <dbReference type="EMBL" id="MCR2807986.1"/>
    </source>
</evidence>
<dbReference type="PANTHER" id="PTHR31088:SF6">
    <property type="entry name" value="PHAGE SHOCK PROTEIN A"/>
    <property type="match status" value="1"/>
</dbReference>
<evidence type="ECO:0000256" key="1">
    <source>
        <dbReference type="ARBA" id="ARBA00043985"/>
    </source>
</evidence>
<organism evidence="3 4">
    <name type="scientific">Paenibacillus soyae</name>
    <dbReference type="NCBI Taxonomy" id="2969249"/>
    <lineage>
        <taxon>Bacteria</taxon>
        <taxon>Bacillati</taxon>
        <taxon>Bacillota</taxon>
        <taxon>Bacilli</taxon>
        <taxon>Bacillales</taxon>
        <taxon>Paenibacillaceae</taxon>
        <taxon>Paenibacillus</taxon>
    </lineage>
</organism>
<proteinExistence type="inferred from homology"/>
<comment type="similarity">
    <text evidence="1">Belongs to the PspA/Vipp/IM30 family.</text>
</comment>
<dbReference type="PANTHER" id="PTHR31088">
    <property type="entry name" value="MEMBRANE-ASSOCIATED PROTEIN VIPP1, CHLOROPLASTIC"/>
    <property type="match status" value="1"/>
</dbReference>
<gene>
    <name evidence="3" type="ORF">NQZ67_29340</name>
</gene>
<reference evidence="3" key="1">
    <citation type="submission" date="2022-08" db="EMBL/GenBank/DDBJ databases">
        <title>The genomic sequence of strain Paenibacillus sp. SCIV0701.</title>
        <authorList>
            <person name="Zhao H."/>
        </authorList>
    </citation>
    <scope>NUCLEOTIDE SEQUENCE</scope>
    <source>
        <strain evidence="3">SCIV0701</strain>
    </source>
</reference>
<dbReference type="AlphaFoldDB" id="A0A9X2MVT1"/>
<dbReference type="InterPro" id="IPR007157">
    <property type="entry name" value="PspA_VIPP1"/>
</dbReference>
<sequence>MGVFKRVKEIAAADMHALLDKCEDPVTMAKHGLRQLEEQIEKTTEALAAQLAAEQEFLLLIEHTTQIALKRMRQAELAVDREEERIAELALADKLQQDKLLHGYEQTLAVIRGQISALKQELVRLKELYRDWNNRLHFLALRAKAARAIESASAYTSYRADQAVRGFDRLEEKVRMLEAGASARQFSTVPQQPTLEQLERREAVQAELERLKAARGERQTG</sequence>
<protein>
    <submittedName>
        <fullName evidence="3">PspA/IM30 family protein</fullName>
    </submittedName>
</protein>
<feature type="coiled-coil region" evidence="2">
    <location>
        <begin position="26"/>
        <end position="135"/>
    </location>
</feature>
<dbReference type="Pfam" id="PF04012">
    <property type="entry name" value="PspA_IM30"/>
    <property type="match status" value="1"/>
</dbReference>
<keyword evidence="2" id="KW-0175">Coiled coil</keyword>
<evidence type="ECO:0000313" key="4">
    <source>
        <dbReference type="Proteomes" id="UP001141950"/>
    </source>
</evidence>